<dbReference type="AlphaFoldDB" id="A0A1L3JL69"/>
<dbReference type="Pfam" id="PF00535">
    <property type="entry name" value="Glycos_transf_2"/>
    <property type="match status" value="1"/>
</dbReference>
<reference evidence="2 3" key="1">
    <citation type="submission" date="2016-11" db="EMBL/GenBank/DDBJ databases">
        <title>Tenacibaculum sp. LPB0136, isolated from marine environment.</title>
        <authorList>
            <person name="Kim E."/>
            <person name="Yi H."/>
        </authorList>
    </citation>
    <scope>NUCLEOTIDE SEQUENCE [LARGE SCALE GENOMIC DNA]</scope>
    <source>
        <strain evidence="2 3">LPB0136</strain>
    </source>
</reference>
<evidence type="ECO:0000313" key="3">
    <source>
        <dbReference type="Proteomes" id="UP000181898"/>
    </source>
</evidence>
<evidence type="ECO:0000259" key="1">
    <source>
        <dbReference type="Pfam" id="PF00535"/>
    </source>
</evidence>
<dbReference type="SUPFAM" id="SSF53448">
    <property type="entry name" value="Nucleotide-diphospho-sugar transferases"/>
    <property type="match status" value="1"/>
</dbReference>
<dbReference type="Proteomes" id="UP000181898">
    <property type="component" value="Chromosome"/>
</dbReference>
<protein>
    <submittedName>
        <fullName evidence="2">Glycosyl transferase family 2</fullName>
    </submittedName>
</protein>
<dbReference type="GO" id="GO:0016740">
    <property type="term" value="F:transferase activity"/>
    <property type="evidence" value="ECO:0007669"/>
    <property type="project" value="UniProtKB-KW"/>
</dbReference>
<name>A0A1L3JL69_9FLAO</name>
<dbReference type="STRING" id="1850252.LPB136_10965"/>
<dbReference type="EMBL" id="CP018155">
    <property type="protein sequence ID" value="APG65852.1"/>
    <property type="molecule type" value="Genomic_DNA"/>
</dbReference>
<evidence type="ECO:0000313" key="2">
    <source>
        <dbReference type="EMBL" id="APG65852.1"/>
    </source>
</evidence>
<dbReference type="KEGG" id="ten:LPB136_10965"/>
<dbReference type="PANTHER" id="PTHR43179:SF10">
    <property type="entry name" value="GLYCOSYL TRANSFERASE"/>
    <property type="match status" value="1"/>
</dbReference>
<dbReference type="InterPro" id="IPR001173">
    <property type="entry name" value="Glyco_trans_2-like"/>
</dbReference>
<sequence>MEPKKVDISATIVLYKNDEKTLQHTVDCFLKTPLTKKLFLVDNSPTDILKKIANHKDVIYIFNDKNLGFGSGHNTIINQLENLSNYHLILNPDVSFSETVIPNLCTKLSAERGVAMIAPKVVFSDGKHQYSCRKYPKPIDLISRRLGIFKSRNHKKEYQENDLSKPFYPEFISGCFMLFKTVDFVNLKGFDERYFLYLEDVDICKKIDQNNSKKLFYPKEQITHIADFGSSKNLRLFFFHISSAIKYFNKWGWW</sequence>
<gene>
    <name evidence="2" type="ORF">LPB136_10965</name>
</gene>
<keyword evidence="2" id="KW-0808">Transferase</keyword>
<dbReference type="Gene3D" id="3.90.550.10">
    <property type="entry name" value="Spore Coat Polysaccharide Biosynthesis Protein SpsA, Chain A"/>
    <property type="match status" value="1"/>
</dbReference>
<accession>A0A1L3JL69</accession>
<proteinExistence type="predicted"/>
<keyword evidence="3" id="KW-1185">Reference proteome</keyword>
<feature type="domain" description="Glycosyltransferase 2-like" evidence="1">
    <location>
        <begin position="12"/>
        <end position="179"/>
    </location>
</feature>
<dbReference type="PANTHER" id="PTHR43179">
    <property type="entry name" value="RHAMNOSYLTRANSFERASE WBBL"/>
    <property type="match status" value="1"/>
</dbReference>
<dbReference type="InterPro" id="IPR029044">
    <property type="entry name" value="Nucleotide-diphossugar_trans"/>
</dbReference>
<organism evidence="2 3">
    <name type="scientific">Tenacibaculum todarodis</name>
    <dbReference type="NCBI Taxonomy" id="1850252"/>
    <lineage>
        <taxon>Bacteria</taxon>
        <taxon>Pseudomonadati</taxon>
        <taxon>Bacteroidota</taxon>
        <taxon>Flavobacteriia</taxon>
        <taxon>Flavobacteriales</taxon>
        <taxon>Flavobacteriaceae</taxon>
        <taxon>Tenacibaculum</taxon>
    </lineage>
</organism>